<dbReference type="Pfam" id="PF13468">
    <property type="entry name" value="Glyoxalase_3"/>
    <property type="match status" value="1"/>
</dbReference>
<organism evidence="2 3">
    <name type="scientific">Tricholomella constricta</name>
    <dbReference type="NCBI Taxonomy" id="117010"/>
    <lineage>
        <taxon>Eukaryota</taxon>
        <taxon>Fungi</taxon>
        <taxon>Dikarya</taxon>
        <taxon>Basidiomycota</taxon>
        <taxon>Agaricomycotina</taxon>
        <taxon>Agaricomycetes</taxon>
        <taxon>Agaricomycetidae</taxon>
        <taxon>Agaricales</taxon>
        <taxon>Tricholomatineae</taxon>
        <taxon>Lyophyllaceae</taxon>
        <taxon>Tricholomella</taxon>
    </lineage>
</organism>
<sequence>MSNASSTSTKTLDHIVHLTPPGSVQATSEQFRELGFNVIPGGTHADGFTANALVASILADGVYIELISFIHPPSYYPPGSPERKARDTHEWASKIPGWIDFAFLGNGSLTTRISDIINDRAKQDGSGAFYGPEWAAGRRRPDGKVLKWVISAPSPEDKRGTLPFFCGDITPRDWRVPTDPPSNTEHPSTAQGISYIVILTASKDLLSISRQLTSVVGNPPVTSTNTESTWLLDTLRKKGGPRVILKSPSNDNESAFVQEAGTGIYEVAFIVNDREEGNGSTPYGKIVWVRA</sequence>
<dbReference type="EMBL" id="JAACJP010000002">
    <property type="protein sequence ID" value="KAF5386834.1"/>
    <property type="molecule type" value="Genomic_DNA"/>
</dbReference>
<evidence type="ECO:0000313" key="2">
    <source>
        <dbReference type="EMBL" id="KAF5386834.1"/>
    </source>
</evidence>
<evidence type="ECO:0000259" key="1">
    <source>
        <dbReference type="Pfam" id="PF13468"/>
    </source>
</evidence>
<dbReference type="InterPro" id="IPR025870">
    <property type="entry name" value="Glyoxalase-like_dom"/>
</dbReference>
<evidence type="ECO:0000313" key="3">
    <source>
        <dbReference type="Proteomes" id="UP000565441"/>
    </source>
</evidence>
<comment type="caution">
    <text evidence="2">The sequence shown here is derived from an EMBL/GenBank/DDBJ whole genome shotgun (WGS) entry which is preliminary data.</text>
</comment>
<dbReference type="OrthoDB" id="408973at2759"/>
<name>A0A8H5HNT9_9AGAR</name>
<feature type="domain" description="Glyoxalase-like" evidence="1">
    <location>
        <begin position="12"/>
        <end position="205"/>
    </location>
</feature>
<dbReference type="Proteomes" id="UP000565441">
    <property type="component" value="Unassembled WGS sequence"/>
</dbReference>
<keyword evidence="3" id="KW-1185">Reference proteome</keyword>
<dbReference type="AlphaFoldDB" id="A0A8H5HNT9"/>
<dbReference type="PANTHER" id="PTHR40265:SF1">
    <property type="entry name" value="GLYOXALASE-LIKE DOMAIN-CONTAINING PROTEIN"/>
    <property type="match status" value="1"/>
</dbReference>
<protein>
    <recommendedName>
        <fullName evidence="1">Glyoxalase-like domain-containing protein</fullName>
    </recommendedName>
</protein>
<accession>A0A8H5HNT9</accession>
<gene>
    <name evidence="2" type="ORF">D9615_002017</name>
</gene>
<dbReference type="InterPro" id="IPR029068">
    <property type="entry name" value="Glyas_Bleomycin-R_OHBP_Dase"/>
</dbReference>
<dbReference type="Gene3D" id="3.10.180.10">
    <property type="entry name" value="2,3-Dihydroxybiphenyl 1,2-Dioxygenase, domain 1"/>
    <property type="match status" value="1"/>
</dbReference>
<proteinExistence type="predicted"/>
<dbReference type="PANTHER" id="PTHR40265">
    <property type="entry name" value="BLL2707 PROTEIN"/>
    <property type="match status" value="1"/>
</dbReference>
<reference evidence="2 3" key="1">
    <citation type="journal article" date="2020" name="ISME J.">
        <title>Uncovering the hidden diversity of litter-decomposition mechanisms in mushroom-forming fungi.</title>
        <authorList>
            <person name="Floudas D."/>
            <person name="Bentzer J."/>
            <person name="Ahren D."/>
            <person name="Johansson T."/>
            <person name="Persson P."/>
            <person name="Tunlid A."/>
        </authorList>
    </citation>
    <scope>NUCLEOTIDE SEQUENCE [LARGE SCALE GENOMIC DNA]</scope>
    <source>
        <strain evidence="2 3">CBS 661.87</strain>
    </source>
</reference>